<dbReference type="InterPro" id="IPR036291">
    <property type="entry name" value="NAD(P)-bd_dom_sf"/>
</dbReference>
<dbReference type="SUPFAM" id="SSF50129">
    <property type="entry name" value="GroES-like"/>
    <property type="match status" value="1"/>
</dbReference>
<comment type="caution">
    <text evidence="4">The sequence shown here is derived from an EMBL/GenBank/DDBJ whole genome shotgun (WGS) entry which is preliminary data.</text>
</comment>
<dbReference type="InterPro" id="IPR011032">
    <property type="entry name" value="GroES-like_sf"/>
</dbReference>
<dbReference type="PANTHER" id="PTHR48106:SF13">
    <property type="entry name" value="QUINONE OXIDOREDUCTASE-RELATED"/>
    <property type="match status" value="1"/>
</dbReference>
<dbReference type="InterPro" id="IPR020843">
    <property type="entry name" value="ER"/>
</dbReference>
<dbReference type="SMART" id="SM00829">
    <property type="entry name" value="PKS_ER"/>
    <property type="match status" value="1"/>
</dbReference>
<protein>
    <submittedName>
        <fullName evidence="4">Quinone oxidoreductase</fullName>
    </submittedName>
</protein>
<organism evidence="4 5">
    <name type="scientific">Crenobacter oryzisoli</name>
    <dbReference type="NCBI Taxonomy" id="3056844"/>
    <lineage>
        <taxon>Bacteria</taxon>
        <taxon>Pseudomonadati</taxon>
        <taxon>Pseudomonadota</taxon>
        <taxon>Betaproteobacteria</taxon>
        <taxon>Neisseriales</taxon>
        <taxon>Neisseriaceae</taxon>
        <taxon>Crenobacter</taxon>
    </lineage>
</organism>
<evidence type="ECO:0000256" key="1">
    <source>
        <dbReference type="ARBA" id="ARBA00022857"/>
    </source>
</evidence>
<evidence type="ECO:0000313" key="5">
    <source>
        <dbReference type="Proteomes" id="UP001168540"/>
    </source>
</evidence>
<dbReference type="PANTHER" id="PTHR48106">
    <property type="entry name" value="QUINONE OXIDOREDUCTASE PIG3-RELATED"/>
    <property type="match status" value="1"/>
</dbReference>
<evidence type="ECO:0000313" key="4">
    <source>
        <dbReference type="EMBL" id="MDN0073883.1"/>
    </source>
</evidence>
<dbReference type="Gene3D" id="3.90.180.10">
    <property type="entry name" value="Medium-chain alcohol dehydrogenases, catalytic domain"/>
    <property type="match status" value="1"/>
</dbReference>
<keyword evidence="1" id="KW-0521">NADP</keyword>
<dbReference type="SUPFAM" id="SSF51735">
    <property type="entry name" value="NAD(P)-binding Rossmann-fold domains"/>
    <property type="match status" value="1"/>
</dbReference>
<sequence>MYIEEASPANPGAGEVWIEQAAIGVNYLDVMQRNGAVKIPLPSGLGLEGAGRVTAIGEGVSNVQVGDRVAYATGPLGGYASGRIYPAERLVKLADSLSCEDAAAILFKGITAQYLLKTTYPVGPGTTILLYGVAGGVGALMAQWAKQLGAFVIGVVSKEASVPKAEALGCDAVLVFDPSTLASEVGRITRGSKVDVVYDPIGRLSFEASLDSLRPRGLMVSFGASSGVPSAVELATLNAKGSLFLTRPSLAAHTANDAEYHARAQDVLAAVSSGVIAPRIWERYALSDVAAAHADLEAGRTSGSIILQP</sequence>
<gene>
    <name evidence="4" type="ORF">QU481_03125</name>
</gene>
<dbReference type="InterPro" id="IPR013149">
    <property type="entry name" value="ADH-like_C"/>
</dbReference>
<dbReference type="InterPro" id="IPR013154">
    <property type="entry name" value="ADH-like_N"/>
</dbReference>
<feature type="domain" description="Enoyl reductase (ER)" evidence="3">
    <location>
        <begin position="1"/>
        <end position="307"/>
    </location>
</feature>
<dbReference type="CDD" id="cd05286">
    <property type="entry name" value="QOR2"/>
    <property type="match status" value="1"/>
</dbReference>
<keyword evidence="2" id="KW-0560">Oxidoreductase</keyword>
<dbReference type="InterPro" id="IPR047618">
    <property type="entry name" value="QOR-like"/>
</dbReference>
<name>A0ABT7XJJ4_9NEIS</name>
<keyword evidence="5" id="KW-1185">Reference proteome</keyword>
<evidence type="ECO:0000256" key="2">
    <source>
        <dbReference type="ARBA" id="ARBA00023002"/>
    </source>
</evidence>
<dbReference type="Proteomes" id="UP001168540">
    <property type="component" value="Unassembled WGS sequence"/>
</dbReference>
<accession>A0ABT7XJJ4</accession>
<dbReference type="Pfam" id="PF08240">
    <property type="entry name" value="ADH_N"/>
    <property type="match status" value="1"/>
</dbReference>
<dbReference type="Pfam" id="PF00107">
    <property type="entry name" value="ADH_zinc_N"/>
    <property type="match status" value="1"/>
</dbReference>
<dbReference type="EMBL" id="JAUEDK010000004">
    <property type="protein sequence ID" value="MDN0073883.1"/>
    <property type="molecule type" value="Genomic_DNA"/>
</dbReference>
<proteinExistence type="predicted"/>
<reference evidence="4" key="1">
    <citation type="submission" date="2023-06" db="EMBL/GenBank/DDBJ databases">
        <authorList>
            <person name="Zhang S."/>
        </authorList>
    </citation>
    <scope>NUCLEOTIDE SEQUENCE</scope>
    <source>
        <strain evidence="4">SG2303</strain>
    </source>
</reference>
<dbReference type="Gene3D" id="3.40.50.720">
    <property type="entry name" value="NAD(P)-binding Rossmann-like Domain"/>
    <property type="match status" value="1"/>
</dbReference>
<dbReference type="RefSeq" id="WP_289828431.1">
    <property type="nucleotide sequence ID" value="NZ_JAUEDK010000004.1"/>
</dbReference>
<evidence type="ECO:0000259" key="3">
    <source>
        <dbReference type="SMART" id="SM00829"/>
    </source>
</evidence>